<proteinExistence type="evidence at transcript level"/>
<keyword evidence="1" id="KW-0862">Zinc</keyword>
<keyword evidence="1" id="KW-0479">Metal-binding</keyword>
<sequence>MFQSYFMEKNILESLIFTNVKPHLIHMPSSDDFWFCKICNRFSSSENKHCNKCNQCTSKSGHTYVHCNQCKKCVKPNRSHCPVCKTCELPDHRCGFEKTETTCHICGETGHKRKQCPLTM</sequence>
<accession>Q3L8V1</accession>
<dbReference type="PROSITE" id="PS50158">
    <property type="entry name" value="ZF_CCHC"/>
    <property type="match status" value="1"/>
</dbReference>
<dbReference type="SMART" id="SM00343">
    <property type="entry name" value="ZnF_C2HC"/>
    <property type="match status" value="1"/>
</dbReference>
<dbReference type="SUPFAM" id="SSF161245">
    <property type="entry name" value="Zinc hairpin stack"/>
    <property type="match status" value="1"/>
</dbReference>
<dbReference type="PROSITE" id="PS51270">
    <property type="entry name" value="ZF_CTCHY"/>
    <property type="match status" value="1"/>
</dbReference>
<dbReference type="GO" id="GO:0008988">
    <property type="term" value="F:rRNA (adenine-N6-)-methyltransferase activity"/>
    <property type="evidence" value="ECO:0007669"/>
    <property type="project" value="InterPro"/>
</dbReference>
<dbReference type="AlphaFoldDB" id="Q3L8V1"/>
<dbReference type="GO" id="GO:0008270">
    <property type="term" value="F:zinc ion binding"/>
    <property type="evidence" value="ECO:0007669"/>
    <property type="project" value="UniProtKB-KW"/>
</dbReference>
<organism evidence="4">
    <name type="scientific">Euprymna scolopes</name>
    <name type="common">Hawaiian bobtail squid</name>
    <dbReference type="NCBI Taxonomy" id="6613"/>
    <lineage>
        <taxon>Eukaryota</taxon>
        <taxon>Metazoa</taxon>
        <taxon>Spiralia</taxon>
        <taxon>Lophotrochozoa</taxon>
        <taxon>Mollusca</taxon>
        <taxon>Cephalopoda</taxon>
        <taxon>Coleoidea</taxon>
        <taxon>Decapodiformes</taxon>
        <taxon>Sepiida</taxon>
        <taxon>Sepiolidae</taxon>
        <taxon>Sepiolinae</taxon>
        <taxon>Euprymna</taxon>
    </lineage>
</organism>
<dbReference type="InterPro" id="IPR037275">
    <property type="entry name" value="Znf_CTCHY_sf"/>
</dbReference>
<dbReference type="InterPro" id="IPR001878">
    <property type="entry name" value="Znf_CCHC"/>
</dbReference>
<keyword evidence="1" id="KW-0863">Zinc-finger</keyword>
<dbReference type="PROSITE" id="PS50216">
    <property type="entry name" value="DHHC"/>
    <property type="match status" value="1"/>
</dbReference>
<feature type="non-terminal residue" evidence="4">
    <location>
        <position position="120"/>
    </location>
</feature>
<dbReference type="GO" id="GO:0005730">
    <property type="term" value="C:nucleolus"/>
    <property type="evidence" value="ECO:0007669"/>
    <property type="project" value="TreeGrafter"/>
</dbReference>
<dbReference type="GO" id="GO:0005737">
    <property type="term" value="C:cytoplasm"/>
    <property type="evidence" value="ECO:0007669"/>
    <property type="project" value="TreeGrafter"/>
</dbReference>
<reference evidence="4" key="1">
    <citation type="submission" date="2002-09" db="EMBL/GenBank/DDBJ databases">
        <title>Bridging the gaps: The Hawaiian bobtail squid provides sequence data for the Mollusca.</title>
        <authorList>
            <person name="Kimbell J.R."/>
            <person name="Stewart J.J."/>
            <person name="McFall-Ngai M.J."/>
        </authorList>
    </citation>
    <scope>NUCLEOTIDE SEQUENCE</scope>
</reference>
<dbReference type="Pfam" id="PF00098">
    <property type="entry name" value="zf-CCHC"/>
    <property type="match status" value="1"/>
</dbReference>
<evidence type="ECO:0000259" key="3">
    <source>
        <dbReference type="PROSITE" id="PS51270"/>
    </source>
</evidence>
<dbReference type="InterPro" id="IPR017921">
    <property type="entry name" value="Znf_CTCHY"/>
</dbReference>
<dbReference type="InterPro" id="IPR039846">
    <property type="entry name" value="ZCCHC4"/>
</dbReference>
<feature type="domain" description="CTCHY-type" evidence="3">
    <location>
        <begin position="31"/>
        <end position="102"/>
    </location>
</feature>
<protein>
    <submittedName>
        <fullName evidence="4">Putative zinc finger protein</fullName>
    </submittedName>
</protein>
<evidence type="ECO:0000259" key="2">
    <source>
        <dbReference type="PROSITE" id="PS50158"/>
    </source>
</evidence>
<name>Q3L8V1_EUPSC</name>
<dbReference type="PANTHER" id="PTHR13493:SF3">
    <property type="entry name" value="RRNA N6-ADENOSINE-METHYLTRANSFERASE ZCCHC4"/>
    <property type="match status" value="1"/>
</dbReference>
<dbReference type="PANTHER" id="PTHR13493">
    <property type="entry name" value="ZINC FINGER CCHC DOMAIN-CONTAINING"/>
    <property type="match status" value="1"/>
</dbReference>
<evidence type="ECO:0000256" key="1">
    <source>
        <dbReference type="PROSITE-ProRule" id="PRU00047"/>
    </source>
</evidence>
<dbReference type="GO" id="GO:0003676">
    <property type="term" value="F:nucleic acid binding"/>
    <property type="evidence" value="ECO:0007669"/>
    <property type="project" value="InterPro"/>
</dbReference>
<feature type="domain" description="CCHC-type" evidence="2">
    <location>
        <begin position="103"/>
        <end position="117"/>
    </location>
</feature>
<dbReference type="EMBL" id="AY149458">
    <property type="protein sequence ID" value="AAN35181.1"/>
    <property type="molecule type" value="mRNA"/>
</dbReference>
<evidence type="ECO:0000313" key="4">
    <source>
        <dbReference type="EMBL" id="AAN35181.1"/>
    </source>
</evidence>